<dbReference type="Pfam" id="PF13148">
    <property type="entry name" value="DUF3987"/>
    <property type="match status" value="1"/>
</dbReference>
<dbReference type="HOGENOM" id="CLU_019555_0_0_10"/>
<evidence type="ECO:0000313" key="3">
    <source>
        <dbReference type="Proteomes" id="UP000033047"/>
    </source>
</evidence>
<feature type="domain" description="Primase C-terminal 1" evidence="1">
    <location>
        <begin position="221"/>
        <end position="283"/>
    </location>
</feature>
<dbReference type="AlphaFoldDB" id="A0A0F5JMT8"/>
<dbReference type="PATRIC" id="fig|927665.4.peg.857"/>
<dbReference type="Proteomes" id="UP000033047">
    <property type="component" value="Unassembled WGS sequence"/>
</dbReference>
<dbReference type="EMBL" id="AQHV01000004">
    <property type="protein sequence ID" value="KKB59014.1"/>
    <property type="molecule type" value="Genomic_DNA"/>
</dbReference>
<dbReference type="STRING" id="927665.HMPREF1535_00839"/>
<comment type="caution">
    <text evidence="2">The sequence shown here is derived from an EMBL/GenBank/DDBJ whole genome shotgun (WGS) entry which is preliminary data.</text>
</comment>
<evidence type="ECO:0000259" key="1">
    <source>
        <dbReference type="SMART" id="SM00942"/>
    </source>
</evidence>
<gene>
    <name evidence="2" type="ORF">HMPREF1535_00839</name>
</gene>
<dbReference type="Pfam" id="PF08800">
    <property type="entry name" value="BT4734-like_N"/>
    <property type="match status" value="1"/>
</dbReference>
<accession>A0A0F5JMT8</accession>
<dbReference type="InterPro" id="IPR025048">
    <property type="entry name" value="DUF3987"/>
</dbReference>
<reference evidence="2 3" key="1">
    <citation type="submission" date="2013-04" db="EMBL/GenBank/DDBJ databases">
        <title>The Genome Sequence of Parabacteroides goldsteinii DSM 19448.</title>
        <authorList>
            <consortium name="The Broad Institute Genomics Platform"/>
            <person name="Earl A."/>
            <person name="Ward D."/>
            <person name="Feldgarden M."/>
            <person name="Gevers D."/>
            <person name="Martens E."/>
            <person name="Sakamoto M."/>
            <person name="Benno Y."/>
            <person name="Song Y."/>
            <person name="Liu C."/>
            <person name="Lee J."/>
            <person name="Bolanos M."/>
            <person name="Vaisanen M.L."/>
            <person name="Finegold S.M."/>
            <person name="Walker B."/>
            <person name="Young S."/>
            <person name="Zeng Q."/>
            <person name="Gargeya S."/>
            <person name="Fitzgerald M."/>
            <person name="Haas B."/>
            <person name="Abouelleil A."/>
            <person name="Allen A.W."/>
            <person name="Alvarado L."/>
            <person name="Arachchi H.M."/>
            <person name="Berlin A.M."/>
            <person name="Chapman S.B."/>
            <person name="Gainer-Dewar J."/>
            <person name="Goldberg J."/>
            <person name="Griggs A."/>
            <person name="Gujja S."/>
            <person name="Hansen M."/>
            <person name="Howarth C."/>
            <person name="Imamovic A."/>
            <person name="Ireland A."/>
            <person name="Larimer J."/>
            <person name="McCowan C."/>
            <person name="Murphy C."/>
            <person name="Pearson M."/>
            <person name="Poon T.W."/>
            <person name="Priest M."/>
            <person name="Roberts A."/>
            <person name="Saif S."/>
            <person name="Shea T."/>
            <person name="Sisk P."/>
            <person name="Sykes S."/>
            <person name="Wortman J."/>
            <person name="Nusbaum C."/>
            <person name="Birren B."/>
        </authorList>
    </citation>
    <scope>NUCLEOTIDE SEQUENCE [LARGE SCALE GENOMIC DNA]</scope>
    <source>
        <strain evidence="2 3">DSM 19448</strain>
    </source>
</reference>
<proteinExistence type="predicted"/>
<sequence>MNLNQKQTVECTLYFSAFDTQTLMLTTLERYIADVRSGKHKKAVEKVQAYLAASENEKAEAGKKRLPLLVPGGAMAGGRKLEHMVRYSGCICIDLDDVLLPPEQILSQAAQLGYVKAGHISPSHTGNKLFVLVDSDQEHHLQAFEQVRSMIEKDLPGVTVDISGKDANRGCFASYDPEAFYKEVAEVVHVPQETVPVAKKAPAVRASSYPDNSLSNYIDKFEANNPFAGGGRHSFVLKLASALNSAGFDENEVMAECLRRYVEPGFAEKEIRGIVADVYRRYRSSHGSNPWCPPTASTGQKSLTSLTSLTPISENPPTEGDSPLGFDIDPDEVDLPHFDRAILERCPGLISEILKVATDDREYDLLLLSSLTVLSTIMPGVSGMLKNQLYKPPFYTLIVGPSGSGKGSINVVRKLADPWQNYVYDVSKAQVKEYEEKREASDNYKAQVRAAKGKKPAGPPVEEPELVRQKHLHMSGYTTTARMIEQLDVNSPYASFLYETELESVNNTIAQEFGGYSYVLNQAFQHERISCSSKTNGTSYIEFPELGFLATGTPGMLTKLIPSTESGLYSRMLIYRITGRSEYQPLTSADDTLCSLRYFERLGQRVLDIAVHLDSSPTFVSFSDKQRKRLDRFFEREYNNVRVFGNNDIASVVLRHRLIVFRMAMTLTGIRKGESRNTDGKIEIADDDFEIAFHIGKCCLRHSLLVSTSLKHSDTEQHYKLPDAQVDLFEAMPDEFKTSDILEEARVRGISRASVFRMLKKAQGYGLLLLVSIGYYRKTEKGKNVKK</sequence>
<evidence type="ECO:0000313" key="2">
    <source>
        <dbReference type="EMBL" id="KKB59014.1"/>
    </source>
</evidence>
<dbReference type="RefSeq" id="WP_046145367.1">
    <property type="nucleotide sequence ID" value="NZ_KQ033912.1"/>
</dbReference>
<dbReference type="InterPro" id="IPR014907">
    <property type="entry name" value="BT4734-like_N"/>
</dbReference>
<dbReference type="SMART" id="SM00942">
    <property type="entry name" value="PriCT_1"/>
    <property type="match status" value="1"/>
</dbReference>
<organism evidence="2 3">
    <name type="scientific">Parabacteroides goldsteinii DSM 19448 = WAL 12034</name>
    <dbReference type="NCBI Taxonomy" id="927665"/>
    <lineage>
        <taxon>Bacteria</taxon>
        <taxon>Pseudomonadati</taxon>
        <taxon>Bacteroidota</taxon>
        <taxon>Bacteroidia</taxon>
        <taxon>Bacteroidales</taxon>
        <taxon>Tannerellaceae</taxon>
        <taxon>Parabacteroides</taxon>
    </lineage>
</organism>
<protein>
    <recommendedName>
        <fullName evidence="1">Primase C-terminal 1 domain-containing protein</fullName>
    </recommendedName>
</protein>
<dbReference type="InterPro" id="IPR014820">
    <property type="entry name" value="PriCT_1"/>
</dbReference>
<name>A0A0F5JMT8_9BACT</name>